<keyword evidence="3 8" id="KW-0999">Mitochondrion inner membrane</keyword>
<dbReference type="Pfam" id="PF00679">
    <property type="entry name" value="EFG_C"/>
    <property type="match status" value="1"/>
</dbReference>
<evidence type="ECO:0000256" key="4">
    <source>
        <dbReference type="ARBA" id="ARBA00022801"/>
    </source>
</evidence>
<dbReference type="EC" id="3.6.5.n1" evidence="8"/>
<evidence type="ECO:0000259" key="9">
    <source>
        <dbReference type="PROSITE" id="PS51722"/>
    </source>
</evidence>
<comment type="similarity">
    <text evidence="8">Belongs to the GTP-binding elongation factor family. LepA subfamily.</text>
</comment>
<dbReference type="InterPro" id="IPR038363">
    <property type="entry name" value="LepA_C_sf"/>
</dbReference>
<dbReference type="KEGG" id="dmo:Dmoj_GI21540"/>
<feature type="domain" description="Tr-type G" evidence="9">
    <location>
        <begin position="67"/>
        <end position="248"/>
    </location>
</feature>
<sequence length="666" mass="74027">MYKTICRTLMQTIGPGIWKRRTLFTTFVRLENKTDATAKGTAGTEAGAASNLSQDALLQEFSRMPVKRIRNFSIIAHVDHGKSTLADRVLELTGAIARNAGQNQVLDSLQVERERGITVKAQTASIFYQYKKELYLLNLIDTPGHVDFSNEVSRSLAACDGVILLVDACHGVQAQTVANFHLAKQRRLAVVPVLNKIDIKHAQPDQVAKDMQLLFGIDPDSVLRVSAKLGTGVAQVLERVIETIPPPNVERESAFRALIFDSWFDKYRGALNLIYVLNGQLNVGQEIQSLATKKMYPVKSLSVLRPAESAVESLLAGQVGLVGCNMRNSKESIIGDTIHLKHQTAEAAGSYRPQQPIVFAGVFPVDQSKHVALRSAIDKMVLNDSAVTVSVDSSPALGQGWRLGFLGLLHMEVFCQRLEQEHGAEPIITAPSVTYRIVLRNPKLIKQHGRNTLEISNAALLPEPTSIEEYYEPLVLGTIITPTEYVGQVIGLCVERRGLQQSSVNIDESRILMKYVLPLSEIILDFHDRLKSLSSGYASFSYEDHGYHPTQLVRLDIHLNGRPIEELCRIVHVSKATGVARQMVHKLKDLIPKQMVQIAIQACVGSKVLARETIKAYRKDVTAKLYGGDVTRRMKLLKQQAEGKKKMRMFANIRVPHETFIDVLKR</sequence>
<dbReference type="SUPFAM" id="SSF52540">
    <property type="entry name" value="P-loop containing nucleoside triphosphate hydrolases"/>
    <property type="match status" value="1"/>
</dbReference>
<dbReference type="SMR" id="B4L5D7"/>
<comment type="similarity">
    <text evidence="1">Belongs to the TRAFAC class translation factor GTPase superfamily. Classic translation factor GTPase family. LepA subfamily.</text>
</comment>
<dbReference type="GO" id="GO:0005743">
    <property type="term" value="C:mitochondrial inner membrane"/>
    <property type="evidence" value="ECO:0007669"/>
    <property type="project" value="UniProtKB-SubCell"/>
</dbReference>
<comment type="subcellular location">
    <subcellularLocation>
        <location evidence="8">Mitochondrion inner membrane</location>
        <topology evidence="8">Peripheral membrane protein</topology>
        <orientation evidence="8">Matrix side</orientation>
    </subcellularLocation>
</comment>
<dbReference type="FunFam" id="2.40.30.10:FF:000015">
    <property type="entry name" value="Translation factor GUF1, mitochondrial"/>
    <property type="match status" value="1"/>
</dbReference>
<dbReference type="CDD" id="cd03709">
    <property type="entry name" value="lepA_C"/>
    <property type="match status" value="1"/>
</dbReference>
<dbReference type="OrthoDB" id="1074at2759"/>
<dbReference type="InterPro" id="IPR027417">
    <property type="entry name" value="P-loop_NTPase"/>
</dbReference>
<dbReference type="GO" id="GO:0006412">
    <property type="term" value="P:translation"/>
    <property type="evidence" value="ECO:0007669"/>
    <property type="project" value="UniProtKB-KW"/>
</dbReference>
<evidence type="ECO:0000256" key="5">
    <source>
        <dbReference type="ARBA" id="ARBA00023128"/>
    </source>
</evidence>
<dbReference type="GO" id="GO:0005759">
    <property type="term" value="C:mitochondrial matrix"/>
    <property type="evidence" value="ECO:0007669"/>
    <property type="project" value="UniProtKB-UniRule"/>
</dbReference>
<dbReference type="FunCoup" id="B4L5D7">
    <property type="interactions" value="1860"/>
</dbReference>
<dbReference type="PhylomeDB" id="B4L5D7"/>
<dbReference type="AlphaFoldDB" id="B4L5D7"/>
<protein>
    <recommendedName>
        <fullName evidence="8">Translation factor waclaw, mitochondrial</fullName>
        <ecNumber evidence="8">3.6.5.n1</ecNumber>
    </recommendedName>
    <alternativeName>
        <fullName evidence="8">Elongation factor 4 homolog</fullName>
        <shortName evidence="8">EF-4</shortName>
    </alternativeName>
    <alternativeName>
        <fullName evidence="8">GTPase GUF1 homolog</fullName>
    </alternativeName>
    <alternativeName>
        <fullName evidence="8">Ribosomal back-translocase</fullName>
    </alternativeName>
</protein>
<evidence type="ECO:0000256" key="7">
    <source>
        <dbReference type="ARBA" id="ARBA00023136"/>
    </source>
</evidence>
<dbReference type="SUPFAM" id="SSF50447">
    <property type="entry name" value="Translation proteins"/>
    <property type="match status" value="1"/>
</dbReference>
<dbReference type="PANTHER" id="PTHR43512">
    <property type="entry name" value="TRANSLATION FACTOR GUF1-RELATED"/>
    <property type="match status" value="1"/>
</dbReference>
<dbReference type="CTD" id="3771960"/>
<dbReference type="InterPro" id="IPR005225">
    <property type="entry name" value="Small_GTP-bd"/>
</dbReference>
<keyword evidence="8" id="KW-0648">Protein biosynthesis</keyword>
<keyword evidence="5 8" id="KW-0496">Mitochondrion</keyword>
<dbReference type="CDD" id="cd16260">
    <property type="entry name" value="EF4_III"/>
    <property type="match status" value="1"/>
</dbReference>
<dbReference type="GO" id="GO:0005525">
    <property type="term" value="F:GTP binding"/>
    <property type="evidence" value="ECO:0007669"/>
    <property type="project" value="UniProtKB-UniRule"/>
</dbReference>
<dbReference type="Pfam" id="PF06421">
    <property type="entry name" value="LepA_C"/>
    <property type="match status" value="1"/>
</dbReference>
<dbReference type="InterPro" id="IPR006297">
    <property type="entry name" value="EF-4"/>
</dbReference>
<accession>B4L5D7</accession>
<dbReference type="EMBL" id="CH933811">
    <property type="protein sequence ID" value="EDW06396.1"/>
    <property type="molecule type" value="Genomic_DNA"/>
</dbReference>
<evidence type="ECO:0000256" key="8">
    <source>
        <dbReference type="HAMAP-Rule" id="MF_03137"/>
    </source>
</evidence>
<dbReference type="FunFam" id="3.30.70.870:FF:000004">
    <property type="entry name" value="Translation factor GUF1, mitochondrial"/>
    <property type="match status" value="1"/>
</dbReference>
<dbReference type="FunFam" id="3.30.70.2570:FF:000001">
    <property type="entry name" value="Translation factor GUF1, mitochondrial"/>
    <property type="match status" value="1"/>
</dbReference>
<evidence type="ECO:0000313" key="10">
    <source>
        <dbReference type="EMBL" id="EDW06396.1"/>
    </source>
</evidence>
<dbReference type="HOGENOM" id="CLU_009995_3_3_1"/>
<dbReference type="GeneID" id="6585102"/>
<evidence type="ECO:0000313" key="11">
    <source>
        <dbReference type="Proteomes" id="UP000009192"/>
    </source>
</evidence>
<dbReference type="FunFam" id="3.40.50.300:FF:000078">
    <property type="entry name" value="Elongation factor 4"/>
    <property type="match status" value="1"/>
</dbReference>
<dbReference type="Gene3D" id="3.30.70.2570">
    <property type="entry name" value="Elongation factor 4, C-terminal domain"/>
    <property type="match status" value="1"/>
</dbReference>
<dbReference type="InParanoid" id="B4L5D7"/>
<name>B4L5D7_DROMO</name>
<evidence type="ECO:0000256" key="3">
    <source>
        <dbReference type="ARBA" id="ARBA00022792"/>
    </source>
</evidence>
<dbReference type="OMA" id="QVKCDEN"/>
<dbReference type="CDD" id="cd03699">
    <property type="entry name" value="EF4_II"/>
    <property type="match status" value="1"/>
</dbReference>
<dbReference type="eggNOG" id="KOG0462">
    <property type="taxonomic scope" value="Eukaryota"/>
</dbReference>
<dbReference type="GO" id="GO:0097177">
    <property type="term" value="F:mitochondrial ribosome binding"/>
    <property type="evidence" value="ECO:0007669"/>
    <property type="project" value="TreeGrafter"/>
</dbReference>
<dbReference type="InterPro" id="IPR009000">
    <property type="entry name" value="Transl_B-barrel_sf"/>
</dbReference>
<evidence type="ECO:0000256" key="2">
    <source>
        <dbReference type="ARBA" id="ARBA00022741"/>
    </source>
</evidence>
<dbReference type="HAMAP" id="MF_00071">
    <property type="entry name" value="LepA"/>
    <property type="match status" value="1"/>
</dbReference>
<comment type="catalytic activity">
    <reaction evidence="8">
        <text>GTP + H2O = GDP + phosphate + H(+)</text>
        <dbReference type="Rhea" id="RHEA:19669"/>
        <dbReference type="ChEBI" id="CHEBI:15377"/>
        <dbReference type="ChEBI" id="CHEBI:15378"/>
        <dbReference type="ChEBI" id="CHEBI:37565"/>
        <dbReference type="ChEBI" id="CHEBI:43474"/>
        <dbReference type="ChEBI" id="CHEBI:58189"/>
        <dbReference type="EC" id="3.6.5.n1"/>
    </reaction>
</comment>
<comment type="function">
    <text evidence="8">Promotes mitochondrial protein synthesis. May act as a fidelity factor of the translation reaction, by catalyzing a one-codon backward translocation of tRNAs on improperly translocated ribosomes. Binds to mitochondrial ribosomes in a GTP-dependent manner.</text>
</comment>
<dbReference type="Gene3D" id="2.40.30.10">
    <property type="entry name" value="Translation factors"/>
    <property type="match status" value="1"/>
</dbReference>
<dbReference type="InterPro" id="IPR000795">
    <property type="entry name" value="T_Tr_GTP-bd_dom"/>
</dbReference>
<proteinExistence type="inferred from homology"/>
<dbReference type="PROSITE" id="PS00301">
    <property type="entry name" value="G_TR_1"/>
    <property type="match status" value="1"/>
</dbReference>
<dbReference type="Gene3D" id="3.40.50.300">
    <property type="entry name" value="P-loop containing nucleotide triphosphate hydrolases"/>
    <property type="match status" value="1"/>
</dbReference>
<dbReference type="Gene3D" id="3.30.70.870">
    <property type="entry name" value="Elongation Factor G (Translational Gtpase), domain 3"/>
    <property type="match status" value="1"/>
</dbReference>
<dbReference type="InterPro" id="IPR000640">
    <property type="entry name" value="EFG_V-like"/>
</dbReference>
<keyword evidence="2 8" id="KW-0547">Nucleotide-binding</keyword>
<dbReference type="PRINTS" id="PR00315">
    <property type="entry name" value="ELONGATNFCT"/>
</dbReference>
<dbReference type="GO" id="GO:0003924">
    <property type="term" value="F:GTPase activity"/>
    <property type="evidence" value="ECO:0007669"/>
    <property type="project" value="UniProtKB-UniRule"/>
</dbReference>
<dbReference type="InterPro" id="IPR035654">
    <property type="entry name" value="LepA_IV"/>
</dbReference>
<dbReference type="PROSITE" id="PS51722">
    <property type="entry name" value="G_TR_2"/>
    <property type="match status" value="1"/>
</dbReference>
<evidence type="ECO:0000256" key="1">
    <source>
        <dbReference type="ARBA" id="ARBA00005454"/>
    </source>
</evidence>
<dbReference type="Proteomes" id="UP000009192">
    <property type="component" value="Unassembled WGS sequence"/>
</dbReference>
<gene>
    <name evidence="10" type="primary">Dmoj\GI21540</name>
    <name evidence="8" type="synonym">waw</name>
    <name evidence="10" type="ORF">Dmoj_GI21540</name>
</gene>
<dbReference type="InterPro" id="IPR035647">
    <property type="entry name" value="EFG_III/V"/>
</dbReference>
<feature type="binding site" evidence="8">
    <location>
        <begin position="141"/>
        <end position="145"/>
    </location>
    <ligand>
        <name>GTP</name>
        <dbReference type="ChEBI" id="CHEBI:37565"/>
    </ligand>
</feature>
<keyword evidence="7 8" id="KW-0472">Membrane</keyword>
<feature type="binding site" evidence="8">
    <location>
        <begin position="195"/>
        <end position="198"/>
    </location>
    <ligand>
        <name>GTP</name>
        <dbReference type="ChEBI" id="CHEBI:37565"/>
    </ligand>
</feature>
<dbReference type="InterPro" id="IPR013842">
    <property type="entry name" value="LepA_CTD"/>
</dbReference>
<dbReference type="GO" id="GO:0045727">
    <property type="term" value="P:positive regulation of translation"/>
    <property type="evidence" value="ECO:0007669"/>
    <property type="project" value="UniProtKB-UniRule"/>
</dbReference>
<keyword evidence="4 8" id="KW-0378">Hydrolase</keyword>
<dbReference type="Pfam" id="PF00009">
    <property type="entry name" value="GTP_EFTU"/>
    <property type="match status" value="1"/>
</dbReference>
<keyword evidence="11" id="KW-1185">Reference proteome</keyword>
<dbReference type="SUPFAM" id="SSF54980">
    <property type="entry name" value="EF-G C-terminal domain-like"/>
    <property type="match status" value="2"/>
</dbReference>
<dbReference type="PANTHER" id="PTHR43512:SF7">
    <property type="entry name" value="TRANSLATION FACTOR GUF1, MITOCHONDRIAL"/>
    <property type="match status" value="1"/>
</dbReference>
<evidence type="ECO:0000256" key="6">
    <source>
        <dbReference type="ARBA" id="ARBA00023134"/>
    </source>
</evidence>
<reference evidence="10 11" key="1">
    <citation type="journal article" date="2007" name="Nature">
        <title>Evolution of genes and genomes on the Drosophila phylogeny.</title>
        <authorList>
            <consortium name="Drosophila 12 Genomes Consortium"/>
            <person name="Clark A.G."/>
            <person name="Eisen M.B."/>
            <person name="Smith D.R."/>
            <person name="Bergman C.M."/>
            <person name="Oliver B."/>
            <person name="Markow T.A."/>
            <person name="Kaufman T.C."/>
            <person name="Kellis M."/>
            <person name="Gelbart W."/>
            <person name="Iyer V.N."/>
            <person name="Pollard D.A."/>
            <person name="Sackton T.B."/>
            <person name="Larracuente A.M."/>
            <person name="Singh N.D."/>
            <person name="Abad J.P."/>
            <person name="Abt D.N."/>
            <person name="Adryan B."/>
            <person name="Aguade M."/>
            <person name="Akashi H."/>
            <person name="Anderson W.W."/>
            <person name="Aquadro C.F."/>
            <person name="Ardell D.H."/>
            <person name="Arguello R."/>
            <person name="Artieri C.G."/>
            <person name="Barbash D.A."/>
            <person name="Barker D."/>
            <person name="Barsanti P."/>
            <person name="Batterham P."/>
            <person name="Batzoglou S."/>
            <person name="Begun D."/>
            <person name="Bhutkar A."/>
            <person name="Blanco E."/>
            <person name="Bosak S.A."/>
            <person name="Bradley R.K."/>
            <person name="Brand A.D."/>
            <person name="Brent M.R."/>
            <person name="Brooks A.N."/>
            <person name="Brown R.H."/>
            <person name="Butlin R.K."/>
            <person name="Caggese C."/>
            <person name="Calvi B.R."/>
            <person name="Bernardo de Carvalho A."/>
            <person name="Caspi A."/>
            <person name="Castrezana S."/>
            <person name="Celniker S.E."/>
            <person name="Chang J.L."/>
            <person name="Chapple C."/>
            <person name="Chatterji S."/>
            <person name="Chinwalla A."/>
            <person name="Civetta A."/>
            <person name="Clifton S.W."/>
            <person name="Comeron J.M."/>
            <person name="Costello J.C."/>
            <person name="Coyne J.A."/>
            <person name="Daub J."/>
            <person name="David R.G."/>
            <person name="Delcher A.L."/>
            <person name="Delehaunty K."/>
            <person name="Do C.B."/>
            <person name="Ebling H."/>
            <person name="Edwards K."/>
            <person name="Eickbush T."/>
            <person name="Evans J.D."/>
            <person name="Filipski A."/>
            <person name="Findeiss S."/>
            <person name="Freyhult E."/>
            <person name="Fulton L."/>
            <person name="Fulton R."/>
            <person name="Garcia A.C."/>
            <person name="Gardiner A."/>
            <person name="Garfield D.A."/>
            <person name="Garvin B.E."/>
            <person name="Gibson G."/>
            <person name="Gilbert D."/>
            <person name="Gnerre S."/>
            <person name="Godfrey J."/>
            <person name="Good R."/>
            <person name="Gotea V."/>
            <person name="Gravely B."/>
            <person name="Greenberg A.J."/>
            <person name="Griffiths-Jones S."/>
            <person name="Gross S."/>
            <person name="Guigo R."/>
            <person name="Gustafson E.A."/>
            <person name="Haerty W."/>
            <person name="Hahn M.W."/>
            <person name="Halligan D.L."/>
            <person name="Halpern A.L."/>
            <person name="Halter G.M."/>
            <person name="Han M.V."/>
            <person name="Heger A."/>
            <person name="Hillier L."/>
            <person name="Hinrichs A.S."/>
            <person name="Holmes I."/>
            <person name="Hoskins R.A."/>
            <person name="Hubisz M.J."/>
            <person name="Hultmark D."/>
            <person name="Huntley M.A."/>
            <person name="Jaffe D.B."/>
            <person name="Jagadeeshan S."/>
            <person name="Jeck W.R."/>
            <person name="Johnson J."/>
            <person name="Jones C.D."/>
            <person name="Jordan W.C."/>
            <person name="Karpen G.H."/>
            <person name="Kataoka E."/>
            <person name="Keightley P.D."/>
            <person name="Kheradpour P."/>
            <person name="Kirkness E.F."/>
            <person name="Koerich L.B."/>
            <person name="Kristiansen K."/>
            <person name="Kudrna D."/>
            <person name="Kulathinal R.J."/>
            <person name="Kumar S."/>
            <person name="Kwok R."/>
            <person name="Lander E."/>
            <person name="Langley C.H."/>
            <person name="Lapoint R."/>
            <person name="Lazzaro B.P."/>
            <person name="Lee S.J."/>
            <person name="Levesque L."/>
            <person name="Li R."/>
            <person name="Lin C.F."/>
            <person name="Lin M.F."/>
            <person name="Lindblad-Toh K."/>
            <person name="Llopart A."/>
            <person name="Long M."/>
            <person name="Low L."/>
            <person name="Lozovsky E."/>
            <person name="Lu J."/>
            <person name="Luo M."/>
            <person name="Machado C.A."/>
            <person name="Makalowski W."/>
            <person name="Marzo M."/>
            <person name="Matsuda M."/>
            <person name="Matzkin L."/>
            <person name="McAllister B."/>
            <person name="McBride C.S."/>
            <person name="McKernan B."/>
            <person name="McKernan K."/>
            <person name="Mendez-Lago M."/>
            <person name="Minx P."/>
            <person name="Mollenhauer M.U."/>
            <person name="Montooth K."/>
            <person name="Mount S.M."/>
            <person name="Mu X."/>
            <person name="Myers E."/>
            <person name="Negre B."/>
            <person name="Newfeld S."/>
            <person name="Nielsen R."/>
            <person name="Noor M.A."/>
            <person name="O'Grady P."/>
            <person name="Pachter L."/>
            <person name="Papaceit M."/>
            <person name="Parisi M.J."/>
            <person name="Parisi M."/>
            <person name="Parts L."/>
            <person name="Pedersen J.S."/>
            <person name="Pesole G."/>
            <person name="Phillippy A.M."/>
            <person name="Ponting C.P."/>
            <person name="Pop M."/>
            <person name="Porcelli D."/>
            <person name="Powell J.R."/>
            <person name="Prohaska S."/>
            <person name="Pruitt K."/>
            <person name="Puig M."/>
            <person name="Quesneville H."/>
            <person name="Ram K.R."/>
            <person name="Rand D."/>
            <person name="Rasmussen M.D."/>
            <person name="Reed L.K."/>
            <person name="Reenan R."/>
            <person name="Reily A."/>
            <person name="Remington K.A."/>
            <person name="Rieger T.T."/>
            <person name="Ritchie M.G."/>
            <person name="Robin C."/>
            <person name="Rogers Y.H."/>
            <person name="Rohde C."/>
            <person name="Rozas J."/>
            <person name="Rubenfield M.J."/>
            <person name="Ruiz A."/>
            <person name="Russo S."/>
            <person name="Salzberg S.L."/>
            <person name="Sanchez-Gracia A."/>
            <person name="Saranga D.J."/>
            <person name="Sato H."/>
            <person name="Schaeffer S.W."/>
            <person name="Schatz M.C."/>
            <person name="Schlenke T."/>
            <person name="Schwartz R."/>
            <person name="Segarra C."/>
            <person name="Singh R.S."/>
            <person name="Sirot L."/>
            <person name="Sirota M."/>
            <person name="Sisneros N.B."/>
            <person name="Smith C.D."/>
            <person name="Smith T.F."/>
            <person name="Spieth J."/>
            <person name="Stage D.E."/>
            <person name="Stark A."/>
            <person name="Stephan W."/>
            <person name="Strausberg R.L."/>
            <person name="Strempel S."/>
            <person name="Sturgill D."/>
            <person name="Sutton G."/>
            <person name="Sutton G.G."/>
            <person name="Tao W."/>
            <person name="Teichmann S."/>
            <person name="Tobari Y.N."/>
            <person name="Tomimura Y."/>
            <person name="Tsolas J.M."/>
            <person name="Valente V.L."/>
            <person name="Venter E."/>
            <person name="Venter J.C."/>
            <person name="Vicario S."/>
            <person name="Vieira F.G."/>
            <person name="Vilella A.J."/>
            <person name="Villasante A."/>
            <person name="Walenz B."/>
            <person name="Wang J."/>
            <person name="Wasserman M."/>
            <person name="Watts T."/>
            <person name="Wilson D."/>
            <person name="Wilson R.K."/>
            <person name="Wing R.A."/>
            <person name="Wolfner M.F."/>
            <person name="Wong A."/>
            <person name="Wong G.K."/>
            <person name="Wu C.I."/>
            <person name="Wu G."/>
            <person name="Yamamoto D."/>
            <person name="Yang H.P."/>
            <person name="Yang S.P."/>
            <person name="Yorke J.A."/>
            <person name="Yoshida K."/>
            <person name="Zdobnov E."/>
            <person name="Zhang P."/>
            <person name="Zhang Y."/>
            <person name="Zimin A.V."/>
            <person name="Baldwin J."/>
            <person name="Abdouelleil A."/>
            <person name="Abdulkadir J."/>
            <person name="Abebe A."/>
            <person name="Abera B."/>
            <person name="Abreu J."/>
            <person name="Acer S.C."/>
            <person name="Aftuck L."/>
            <person name="Alexander A."/>
            <person name="An P."/>
            <person name="Anderson E."/>
            <person name="Anderson S."/>
            <person name="Arachi H."/>
            <person name="Azer M."/>
            <person name="Bachantsang P."/>
            <person name="Barry A."/>
            <person name="Bayul T."/>
            <person name="Berlin A."/>
            <person name="Bessette D."/>
            <person name="Bloom T."/>
            <person name="Blye J."/>
            <person name="Boguslavskiy L."/>
            <person name="Bonnet C."/>
            <person name="Boukhgalter B."/>
            <person name="Bourzgui I."/>
            <person name="Brown A."/>
            <person name="Cahill P."/>
            <person name="Channer S."/>
            <person name="Cheshatsang Y."/>
            <person name="Chuda L."/>
            <person name="Citroen M."/>
            <person name="Collymore A."/>
            <person name="Cooke P."/>
            <person name="Costello M."/>
            <person name="D'Aco K."/>
            <person name="Daza R."/>
            <person name="De Haan G."/>
            <person name="DeGray S."/>
            <person name="DeMaso C."/>
            <person name="Dhargay N."/>
            <person name="Dooley K."/>
            <person name="Dooley E."/>
            <person name="Doricent M."/>
            <person name="Dorje P."/>
            <person name="Dorjee K."/>
            <person name="Dupes A."/>
            <person name="Elong R."/>
            <person name="Falk J."/>
            <person name="Farina A."/>
            <person name="Faro S."/>
            <person name="Ferguson D."/>
            <person name="Fisher S."/>
            <person name="Foley C.D."/>
            <person name="Franke A."/>
            <person name="Friedrich D."/>
            <person name="Gadbois L."/>
            <person name="Gearin G."/>
            <person name="Gearin C.R."/>
            <person name="Giannoukos G."/>
            <person name="Goode T."/>
            <person name="Graham J."/>
            <person name="Grandbois E."/>
            <person name="Grewal S."/>
            <person name="Gyaltsen K."/>
            <person name="Hafez N."/>
            <person name="Hagos B."/>
            <person name="Hall J."/>
            <person name="Henson C."/>
            <person name="Hollinger A."/>
            <person name="Honan T."/>
            <person name="Huard M.D."/>
            <person name="Hughes L."/>
            <person name="Hurhula B."/>
            <person name="Husby M.E."/>
            <person name="Kamat A."/>
            <person name="Kanga B."/>
            <person name="Kashin S."/>
            <person name="Khazanovich D."/>
            <person name="Kisner P."/>
            <person name="Lance K."/>
            <person name="Lara M."/>
            <person name="Lee W."/>
            <person name="Lennon N."/>
            <person name="Letendre F."/>
            <person name="LeVine R."/>
            <person name="Lipovsky A."/>
            <person name="Liu X."/>
            <person name="Liu J."/>
            <person name="Liu S."/>
            <person name="Lokyitsang T."/>
            <person name="Lokyitsang Y."/>
            <person name="Lubonja R."/>
            <person name="Lui A."/>
            <person name="MacDonald P."/>
            <person name="Magnisalis V."/>
            <person name="Maru K."/>
            <person name="Matthews C."/>
            <person name="McCusker W."/>
            <person name="McDonough S."/>
            <person name="Mehta T."/>
            <person name="Meldrim J."/>
            <person name="Meneus L."/>
            <person name="Mihai O."/>
            <person name="Mihalev A."/>
            <person name="Mihova T."/>
            <person name="Mittelman R."/>
            <person name="Mlenga V."/>
            <person name="Montmayeur A."/>
            <person name="Mulrain L."/>
            <person name="Navidi A."/>
            <person name="Naylor J."/>
            <person name="Negash T."/>
            <person name="Nguyen T."/>
            <person name="Nguyen N."/>
            <person name="Nicol R."/>
            <person name="Norbu C."/>
            <person name="Norbu N."/>
            <person name="Novod N."/>
            <person name="O'Neill B."/>
            <person name="Osman S."/>
            <person name="Markiewicz E."/>
            <person name="Oyono O.L."/>
            <person name="Patti C."/>
            <person name="Phunkhang P."/>
            <person name="Pierre F."/>
            <person name="Priest M."/>
            <person name="Raghuraman S."/>
            <person name="Rege F."/>
            <person name="Reyes R."/>
            <person name="Rise C."/>
            <person name="Rogov P."/>
            <person name="Ross K."/>
            <person name="Ryan E."/>
            <person name="Settipalli S."/>
            <person name="Shea T."/>
            <person name="Sherpa N."/>
            <person name="Shi L."/>
            <person name="Shih D."/>
            <person name="Sparrow T."/>
            <person name="Spaulding J."/>
            <person name="Stalker J."/>
            <person name="Stange-Thomann N."/>
            <person name="Stavropoulos S."/>
            <person name="Stone C."/>
            <person name="Strader C."/>
            <person name="Tesfaye S."/>
            <person name="Thomson T."/>
            <person name="Thoulutsang Y."/>
            <person name="Thoulutsang D."/>
            <person name="Topham K."/>
            <person name="Topping I."/>
            <person name="Tsamla T."/>
            <person name="Vassiliev H."/>
            <person name="Vo A."/>
            <person name="Wangchuk T."/>
            <person name="Wangdi T."/>
            <person name="Weiand M."/>
            <person name="Wilkinson J."/>
            <person name="Wilson A."/>
            <person name="Yadav S."/>
            <person name="Young G."/>
            <person name="Yu Q."/>
            <person name="Zembek L."/>
            <person name="Zhong D."/>
            <person name="Zimmer A."/>
            <person name="Zwirko Z."/>
            <person name="Jaffe D.B."/>
            <person name="Alvarez P."/>
            <person name="Brockman W."/>
            <person name="Butler J."/>
            <person name="Chin C."/>
            <person name="Gnerre S."/>
            <person name="Grabherr M."/>
            <person name="Kleber M."/>
            <person name="Mauceli E."/>
            <person name="MacCallum I."/>
        </authorList>
    </citation>
    <scope>NUCLEOTIDE SEQUENCE [LARGE SCALE GENOMIC DNA]</scope>
    <source>
        <strain evidence="11">Tucson 15081-1352.22</strain>
    </source>
</reference>
<dbReference type="CDD" id="cd01890">
    <property type="entry name" value="LepA"/>
    <property type="match status" value="1"/>
</dbReference>
<dbReference type="NCBIfam" id="TIGR01393">
    <property type="entry name" value="lepA"/>
    <property type="match status" value="1"/>
</dbReference>
<dbReference type="FunFam" id="3.30.70.240:FF:000007">
    <property type="entry name" value="Translation factor GUF1, mitochondrial"/>
    <property type="match status" value="1"/>
</dbReference>
<organism evidence="10 11">
    <name type="scientific">Drosophila mojavensis</name>
    <name type="common">Fruit fly</name>
    <dbReference type="NCBI Taxonomy" id="7230"/>
    <lineage>
        <taxon>Eukaryota</taxon>
        <taxon>Metazoa</taxon>
        <taxon>Ecdysozoa</taxon>
        <taxon>Arthropoda</taxon>
        <taxon>Hexapoda</taxon>
        <taxon>Insecta</taxon>
        <taxon>Pterygota</taxon>
        <taxon>Neoptera</taxon>
        <taxon>Endopterygota</taxon>
        <taxon>Diptera</taxon>
        <taxon>Brachycera</taxon>
        <taxon>Muscomorpha</taxon>
        <taxon>Ephydroidea</taxon>
        <taxon>Drosophilidae</taxon>
        <taxon>Drosophila</taxon>
    </lineage>
</organism>
<dbReference type="InterPro" id="IPR031157">
    <property type="entry name" value="G_TR_CS"/>
</dbReference>
<feature type="binding site" evidence="8">
    <location>
        <begin position="76"/>
        <end position="83"/>
    </location>
    <ligand>
        <name>GTP</name>
        <dbReference type="ChEBI" id="CHEBI:37565"/>
    </ligand>
</feature>
<dbReference type="NCBIfam" id="TIGR00231">
    <property type="entry name" value="small_GTP"/>
    <property type="match status" value="1"/>
</dbReference>
<dbReference type="Gene3D" id="3.30.70.240">
    <property type="match status" value="1"/>
</dbReference>
<keyword evidence="6 8" id="KW-0342">GTP-binding</keyword>